<dbReference type="EMBL" id="GBRH01258137">
    <property type="protein sequence ID" value="JAD39758.1"/>
    <property type="molecule type" value="Transcribed_RNA"/>
</dbReference>
<accession>A0A0A8ZQ00</accession>
<protein>
    <submittedName>
        <fullName evidence="1">Uncharacterized protein</fullName>
    </submittedName>
</protein>
<reference evidence="1" key="2">
    <citation type="journal article" date="2015" name="Data Brief">
        <title>Shoot transcriptome of the giant reed, Arundo donax.</title>
        <authorList>
            <person name="Barrero R.A."/>
            <person name="Guerrero F.D."/>
            <person name="Moolhuijzen P."/>
            <person name="Goolsby J.A."/>
            <person name="Tidwell J."/>
            <person name="Bellgard S.E."/>
            <person name="Bellgard M.I."/>
        </authorList>
    </citation>
    <scope>NUCLEOTIDE SEQUENCE</scope>
    <source>
        <tissue evidence="1">Shoot tissue taken approximately 20 cm above the soil surface</tissue>
    </source>
</reference>
<sequence>MEDELNVWGSIWSCCVVLG</sequence>
<organism evidence="1">
    <name type="scientific">Arundo donax</name>
    <name type="common">Giant reed</name>
    <name type="synonym">Donax arundinaceus</name>
    <dbReference type="NCBI Taxonomy" id="35708"/>
    <lineage>
        <taxon>Eukaryota</taxon>
        <taxon>Viridiplantae</taxon>
        <taxon>Streptophyta</taxon>
        <taxon>Embryophyta</taxon>
        <taxon>Tracheophyta</taxon>
        <taxon>Spermatophyta</taxon>
        <taxon>Magnoliopsida</taxon>
        <taxon>Liliopsida</taxon>
        <taxon>Poales</taxon>
        <taxon>Poaceae</taxon>
        <taxon>PACMAD clade</taxon>
        <taxon>Arundinoideae</taxon>
        <taxon>Arundineae</taxon>
        <taxon>Arundo</taxon>
    </lineage>
</organism>
<proteinExistence type="predicted"/>
<dbReference type="AlphaFoldDB" id="A0A0A8ZQ00"/>
<evidence type="ECO:0000313" key="1">
    <source>
        <dbReference type="EMBL" id="JAD39758.1"/>
    </source>
</evidence>
<name>A0A0A8ZQ00_ARUDO</name>
<reference evidence="1" key="1">
    <citation type="submission" date="2014-09" db="EMBL/GenBank/DDBJ databases">
        <authorList>
            <person name="Magalhaes I.L.F."/>
            <person name="Oliveira U."/>
            <person name="Santos F.R."/>
            <person name="Vidigal T.H.D.A."/>
            <person name="Brescovit A.D."/>
            <person name="Santos A.J."/>
        </authorList>
    </citation>
    <scope>NUCLEOTIDE SEQUENCE</scope>
    <source>
        <tissue evidence="1">Shoot tissue taken approximately 20 cm above the soil surface</tissue>
    </source>
</reference>